<dbReference type="InterPro" id="IPR011990">
    <property type="entry name" value="TPR-like_helical_dom_sf"/>
</dbReference>
<gene>
    <name evidence="2" type="ORF">SAMN05444170_1571</name>
</gene>
<name>A0A1M7TFN1_9BRAD</name>
<dbReference type="InterPro" id="IPR050697">
    <property type="entry name" value="Adenylyl/Guanylyl_Cyclase_3/4"/>
</dbReference>
<dbReference type="CDD" id="cd07302">
    <property type="entry name" value="CHD"/>
    <property type="match status" value="1"/>
</dbReference>
<proteinExistence type="predicted"/>
<evidence type="ECO:0000259" key="1">
    <source>
        <dbReference type="PROSITE" id="PS50125"/>
    </source>
</evidence>
<dbReference type="Gene3D" id="3.40.50.10070">
    <property type="entry name" value="TolB, N-terminal domain"/>
    <property type="match status" value="1"/>
</dbReference>
<evidence type="ECO:0000313" key="3">
    <source>
        <dbReference type="Proteomes" id="UP000184096"/>
    </source>
</evidence>
<dbReference type="Gene3D" id="3.30.70.1230">
    <property type="entry name" value="Nucleotide cyclase"/>
    <property type="match status" value="1"/>
</dbReference>
<dbReference type="PANTHER" id="PTHR43081:SF19">
    <property type="entry name" value="PH-SENSITIVE ADENYLATE CYCLASE RV1264"/>
    <property type="match status" value="1"/>
</dbReference>
<dbReference type="AlphaFoldDB" id="A0A1M7TFN1"/>
<organism evidence="2 3">
    <name type="scientific">Bradyrhizobium erythrophlei</name>
    <dbReference type="NCBI Taxonomy" id="1437360"/>
    <lineage>
        <taxon>Bacteria</taxon>
        <taxon>Pseudomonadati</taxon>
        <taxon>Pseudomonadota</taxon>
        <taxon>Alphaproteobacteria</taxon>
        <taxon>Hyphomicrobiales</taxon>
        <taxon>Nitrobacteraceae</taxon>
        <taxon>Bradyrhizobium</taxon>
    </lineage>
</organism>
<dbReference type="GO" id="GO:0035556">
    <property type="term" value="P:intracellular signal transduction"/>
    <property type="evidence" value="ECO:0007669"/>
    <property type="project" value="InterPro"/>
</dbReference>
<dbReference type="SUPFAM" id="SSF55073">
    <property type="entry name" value="Nucleotide cyclase"/>
    <property type="match status" value="1"/>
</dbReference>
<dbReference type="GO" id="GO:0004016">
    <property type="term" value="F:adenylate cyclase activity"/>
    <property type="evidence" value="ECO:0007669"/>
    <property type="project" value="UniProtKB-ARBA"/>
</dbReference>
<dbReference type="EMBL" id="LT670849">
    <property type="protein sequence ID" value="SHN69569.1"/>
    <property type="molecule type" value="Genomic_DNA"/>
</dbReference>
<dbReference type="GO" id="GO:0006171">
    <property type="term" value="P:cAMP biosynthetic process"/>
    <property type="evidence" value="ECO:0007669"/>
    <property type="project" value="TreeGrafter"/>
</dbReference>
<dbReference type="RefSeq" id="WP_072817387.1">
    <property type="nucleotide sequence ID" value="NZ_LT670849.1"/>
</dbReference>
<dbReference type="Gene3D" id="1.25.40.10">
    <property type="entry name" value="Tetratricopeptide repeat domain"/>
    <property type="match status" value="1"/>
</dbReference>
<evidence type="ECO:0000313" key="2">
    <source>
        <dbReference type="EMBL" id="SHN69569.1"/>
    </source>
</evidence>
<accession>A0A1M7TFN1</accession>
<keyword evidence="3" id="KW-1185">Reference proteome</keyword>
<dbReference type="InterPro" id="IPR029787">
    <property type="entry name" value="Nucleotide_cyclase"/>
</dbReference>
<protein>
    <submittedName>
        <fullName evidence="2">Adenylate cyclase</fullName>
    </submittedName>
</protein>
<dbReference type="PROSITE" id="PS50125">
    <property type="entry name" value="GUANYLATE_CYCLASE_2"/>
    <property type="match status" value="1"/>
</dbReference>
<dbReference type="Proteomes" id="UP000184096">
    <property type="component" value="Chromosome I"/>
</dbReference>
<dbReference type="PANTHER" id="PTHR43081">
    <property type="entry name" value="ADENYLATE CYCLASE, TERMINAL-DIFFERENTIATION SPECIFIC-RELATED"/>
    <property type="match status" value="1"/>
</dbReference>
<feature type="domain" description="Guanylate cyclase" evidence="1">
    <location>
        <begin position="97"/>
        <end position="127"/>
    </location>
</feature>
<dbReference type="OrthoDB" id="9807521at2"/>
<dbReference type="SUPFAM" id="SSF48452">
    <property type="entry name" value="TPR-like"/>
    <property type="match status" value="1"/>
</dbReference>
<dbReference type="InterPro" id="IPR001054">
    <property type="entry name" value="A/G_cyclase"/>
</dbReference>
<reference evidence="3" key="1">
    <citation type="submission" date="2016-11" db="EMBL/GenBank/DDBJ databases">
        <authorList>
            <person name="Varghese N."/>
            <person name="Submissions S."/>
        </authorList>
    </citation>
    <scope>NUCLEOTIDE SEQUENCE [LARGE SCALE GENOMIC DNA]</scope>
    <source>
        <strain evidence="3">GAS401</strain>
    </source>
</reference>
<sequence length="601" mass="65559">MTGEGVQRRLAAVLAGVVEDYGRLMQAGEEVAMTRLKAIRKNIVAPAIASCRGRIVKVSGESMLVEFSSAVDAARSAVEVQRAMVAHESGQAGEPDIAFRIGMNVGDIMIDENDIFGDCVNIAVRLQGLAAPGGICFSDDAYRQIRGKVELACHDLGPQRLKNIAEPVRVWRMSFGDKKSFNREGAAQIPSSLPATEPPALELPAKPSIAVLPFANLSNDPQQDYFADGLVEDIITALSRFKSLFVIARNSSFVYKGKPIDIWQVGRELGVRYVLEGSVRNADSRLRITGQLVDATTGAHLWAEKFDGPMADVFELQDKVAASVAGVIDPLLLDTEIQRALEQPTSNLTAYHFYLRSLPLIRAWTPEANLEAIALLERAVECDPRYGMALASLALCHAHNLLNRWVKDATTERELTIIWARRALEAAPDDPSTVTSAAGALMDTGENIETLKRLVDGALARNPSHAFGWLWSGWMRTVSGESELAITHFETSLRLDPRATRKAFHLTGIGMCHFFKSRFGEACRILEISFTELPSYSLTAWFLAATYTKMGRLDAAREFAKRQGIAPGGAWLVIGQLLGNAAHRDMALSALRLATGQESGA</sequence>